<dbReference type="AlphaFoldDB" id="A0A7D9I6Y8"/>
<evidence type="ECO:0000313" key="1">
    <source>
        <dbReference type="EMBL" id="CAB4003150.1"/>
    </source>
</evidence>
<evidence type="ECO:0000313" key="2">
    <source>
        <dbReference type="Proteomes" id="UP001152795"/>
    </source>
</evidence>
<gene>
    <name evidence="1" type="ORF">PACLA_8A022187</name>
</gene>
<organism evidence="1 2">
    <name type="scientific">Paramuricea clavata</name>
    <name type="common">Red gorgonian</name>
    <name type="synonym">Violescent sea-whip</name>
    <dbReference type="NCBI Taxonomy" id="317549"/>
    <lineage>
        <taxon>Eukaryota</taxon>
        <taxon>Metazoa</taxon>
        <taxon>Cnidaria</taxon>
        <taxon>Anthozoa</taxon>
        <taxon>Octocorallia</taxon>
        <taxon>Malacalcyonacea</taxon>
        <taxon>Plexauridae</taxon>
        <taxon>Paramuricea</taxon>
    </lineage>
</organism>
<dbReference type="Proteomes" id="UP001152795">
    <property type="component" value="Unassembled WGS sequence"/>
</dbReference>
<proteinExistence type="predicted"/>
<sequence>MTNCLPSLGEGIASGMQMLAMALAGQQQQVCAPYPPHPYQPNFNSMPNHYQPRQPQPYPHAGNELPRDVYQFLADQEEHDLHSL</sequence>
<reference evidence="1" key="1">
    <citation type="submission" date="2020-04" db="EMBL/GenBank/DDBJ databases">
        <authorList>
            <person name="Alioto T."/>
            <person name="Alioto T."/>
            <person name="Gomez Garrido J."/>
        </authorList>
    </citation>
    <scope>NUCLEOTIDE SEQUENCE</scope>
    <source>
        <strain evidence="1">A484AB</strain>
    </source>
</reference>
<name>A0A7D9I6Y8_PARCT</name>
<keyword evidence="2" id="KW-1185">Reference proteome</keyword>
<accession>A0A7D9I6Y8</accession>
<comment type="caution">
    <text evidence="1">The sequence shown here is derived from an EMBL/GenBank/DDBJ whole genome shotgun (WGS) entry which is preliminary data.</text>
</comment>
<protein>
    <submittedName>
        <fullName evidence="1">Uncharacterized protein</fullName>
    </submittedName>
</protein>
<dbReference type="EMBL" id="CACRXK020004552">
    <property type="protein sequence ID" value="CAB4003150.1"/>
    <property type="molecule type" value="Genomic_DNA"/>
</dbReference>